<feature type="compositionally biased region" description="Polar residues" evidence="7">
    <location>
        <begin position="14"/>
        <end position="28"/>
    </location>
</feature>
<evidence type="ECO:0000256" key="5">
    <source>
        <dbReference type="ARBA" id="ARBA00022989"/>
    </source>
</evidence>
<dbReference type="EMBL" id="CP059732">
    <property type="protein sequence ID" value="QMW01745.1"/>
    <property type="molecule type" value="Genomic_DNA"/>
</dbReference>
<protein>
    <submittedName>
        <fullName evidence="10">Rhomboid family intramembrane serine protease</fullName>
    </submittedName>
</protein>
<feature type="transmembrane region" description="Helical" evidence="8">
    <location>
        <begin position="126"/>
        <end position="144"/>
    </location>
</feature>
<accession>A0A7G5GSA3</accession>
<proteinExistence type="inferred from homology"/>
<dbReference type="InterPro" id="IPR035952">
    <property type="entry name" value="Rhomboid-like_sf"/>
</dbReference>
<dbReference type="Pfam" id="PF01694">
    <property type="entry name" value="Rhomboid"/>
    <property type="match status" value="1"/>
</dbReference>
<evidence type="ECO:0000256" key="2">
    <source>
        <dbReference type="ARBA" id="ARBA00009045"/>
    </source>
</evidence>
<comment type="subcellular location">
    <subcellularLocation>
        <location evidence="1">Membrane</location>
        <topology evidence="1">Multi-pass membrane protein</topology>
    </subcellularLocation>
</comment>
<evidence type="ECO:0000256" key="4">
    <source>
        <dbReference type="ARBA" id="ARBA00022801"/>
    </source>
</evidence>
<dbReference type="PANTHER" id="PTHR43731:SF14">
    <property type="entry name" value="PRESENILIN-ASSOCIATED RHOMBOID-LIKE PROTEIN, MITOCHONDRIAL"/>
    <property type="match status" value="1"/>
</dbReference>
<evidence type="ECO:0000313" key="11">
    <source>
        <dbReference type="Proteomes" id="UP000515369"/>
    </source>
</evidence>
<dbReference type="InterPro" id="IPR022764">
    <property type="entry name" value="Peptidase_S54_rhomboid_dom"/>
</dbReference>
<evidence type="ECO:0000313" key="10">
    <source>
        <dbReference type="EMBL" id="QMW01745.1"/>
    </source>
</evidence>
<dbReference type="InterPro" id="IPR050925">
    <property type="entry name" value="Rhomboid_protease_S54"/>
</dbReference>
<keyword evidence="3 8" id="KW-0812">Transmembrane</keyword>
<evidence type="ECO:0000256" key="6">
    <source>
        <dbReference type="ARBA" id="ARBA00023136"/>
    </source>
</evidence>
<feature type="transmembrane region" description="Helical" evidence="8">
    <location>
        <begin position="235"/>
        <end position="255"/>
    </location>
</feature>
<keyword evidence="11" id="KW-1185">Reference proteome</keyword>
<feature type="compositionally biased region" description="Basic and acidic residues" evidence="7">
    <location>
        <begin position="1"/>
        <end position="12"/>
    </location>
</feature>
<dbReference type="AlphaFoldDB" id="A0A7G5GSA3"/>
<comment type="similarity">
    <text evidence="2">Belongs to the peptidase S54 family.</text>
</comment>
<dbReference type="GO" id="GO:0006508">
    <property type="term" value="P:proteolysis"/>
    <property type="evidence" value="ECO:0007669"/>
    <property type="project" value="UniProtKB-KW"/>
</dbReference>
<feature type="transmembrane region" description="Helical" evidence="8">
    <location>
        <begin position="150"/>
        <end position="168"/>
    </location>
</feature>
<dbReference type="KEGG" id="sfol:H3H32_27930"/>
<dbReference type="SUPFAM" id="SSF144091">
    <property type="entry name" value="Rhomboid-like"/>
    <property type="match status" value="1"/>
</dbReference>
<evidence type="ECO:0000256" key="1">
    <source>
        <dbReference type="ARBA" id="ARBA00004141"/>
    </source>
</evidence>
<feature type="transmembrane region" description="Helical" evidence="8">
    <location>
        <begin position="44"/>
        <end position="64"/>
    </location>
</feature>
<dbReference type="GO" id="GO:0004252">
    <property type="term" value="F:serine-type endopeptidase activity"/>
    <property type="evidence" value="ECO:0007669"/>
    <property type="project" value="InterPro"/>
</dbReference>
<keyword evidence="4" id="KW-0378">Hydrolase</keyword>
<feature type="region of interest" description="Disordered" evidence="7">
    <location>
        <begin position="1"/>
        <end position="28"/>
    </location>
</feature>
<dbReference type="Proteomes" id="UP000515369">
    <property type="component" value="Chromosome"/>
</dbReference>
<dbReference type="RefSeq" id="WP_182459023.1">
    <property type="nucleotide sequence ID" value="NZ_CP059732.1"/>
</dbReference>
<dbReference type="GO" id="GO:0016020">
    <property type="term" value="C:membrane"/>
    <property type="evidence" value="ECO:0007669"/>
    <property type="project" value="UniProtKB-SubCell"/>
</dbReference>
<dbReference type="PANTHER" id="PTHR43731">
    <property type="entry name" value="RHOMBOID PROTEASE"/>
    <property type="match status" value="1"/>
</dbReference>
<organism evidence="10 11">
    <name type="scientific">Spirosoma foliorum</name>
    <dbReference type="NCBI Taxonomy" id="2710596"/>
    <lineage>
        <taxon>Bacteria</taxon>
        <taxon>Pseudomonadati</taxon>
        <taxon>Bacteroidota</taxon>
        <taxon>Cytophagia</taxon>
        <taxon>Cytophagales</taxon>
        <taxon>Cytophagaceae</taxon>
        <taxon>Spirosoma</taxon>
    </lineage>
</organism>
<evidence type="ECO:0000256" key="3">
    <source>
        <dbReference type="ARBA" id="ARBA00022692"/>
    </source>
</evidence>
<evidence type="ECO:0000256" key="8">
    <source>
        <dbReference type="SAM" id="Phobius"/>
    </source>
</evidence>
<name>A0A7G5GSA3_9BACT</name>
<feature type="domain" description="Peptidase S54 rhomboid" evidence="9">
    <location>
        <begin position="85"/>
        <end position="220"/>
    </location>
</feature>
<feature type="transmembrane region" description="Helical" evidence="8">
    <location>
        <begin position="205"/>
        <end position="223"/>
    </location>
</feature>
<gene>
    <name evidence="10" type="ORF">H3H32_27930</name>
</gene>
<evidence type="ECO:0000259" key="9">
    <source>
        <dbReference type="Pfam" id="PF01694"/>
    </source>
</evidence>
<evidence type="ECO:0000256" key="7">
    <source>
        <dbReference type="SAM" id="MobiDB-lite"/>
    </source>
</evidence>
<feature type="transmembrane region" description="Helical" evidence="8">
    <location>
        <begin position="180"/>
        <end position="199"/>
    </location>
</feature>
<sequence length="378" mass="41715">MNSENPDAHEPHYTPNSESRPPRAQQSNPLELLKPRGGYLITPILIWLNVGVFLLMVISGVNALEPSGEDLVKWGANYSPLTTGGQPWRLLTCCFLHIGIIHLVFNMYALMQIGPILEPLLGSRQFTIAYLTAGLMGSVVSVWWHDVVNGAGASGAIFGMYGVFLALLTTNWLEATVRKALLQSILIFVGFNLFVGMQAHIDNAAHIGGLLAGLFTGYAYYLFVLRSNQPANRALLPMIVPPVLAIVLAVLVYTYKSNPLADFDRLMGRFNKLNGQAMSVFQLPKTTPAAGVAKAINDQGVVAWEEAINLLDEADKLDLPDGYHQHTKLLRQYTMLRLKSFNLLQRSLADTTHIYDKQIGLYDQQIAAVLEQLSAKKK</sequence>
<keyword evidence="10" id="KW-0645">Protease</keyword>
<keyword evidence="6 8" id="KW-0472">Membrane</keyword>
<reference evidence="10 11" key="1">
    <citation type="submission" date="2020-07" db="EMBL/GenBank/DDBJ databases">
        <title>Spirosoma foliorum sp. nov., isolated from the leaves on the Nejang mountain Korea, Republic of.</title>
        <authorList>
            <person name="Ho H."/>
            <person name="Lee Y.-J."/>
            <person name="Nurcahyanto D.-A."/>
            <person name="Kim S.-G."/>
        </authorList>
    </citation>
    <scope>NUCLEOTIDE SEQUENCE [LARGE SCALE GENOMIC DNA]</scope>
    <source>
        <strain evidence="10 11">PL0136</strain>
    </source>
</reference>
<dbReference type="Gene3D" id="1.20.1540.10">
    <property type="entry name" value="Rhomboid-like"/>
    <property type="match status" value="1"/>
</dbReference>
<keyword evidence="5 8" id="KW-1133">Transmembrane helix</keyword>
<feature type="transmembrane region" description="Helical" evidence="8">
    <location>
        <begin position="88"/>
        <end position="105"/>
    </location>
</feature>